<sequence>MSPGKYNFTFLFFYAVLSVLLFSCQKQKRTYFESIALNDIKLSASPKPGSWRYNHDEHFQTFEDFKKSKKIKPTRGKNTIYLQPIGTFDDLQKKEIALTKEYLKIYFQLETKILPVLPNSIFPKKVKRISKEGQEQIWAGYVLDSFLIKRKPKDAVVFMGITERDLYPIPEWNYVFGLASYENGVGVTSIYRFANGHLTDSNFNESLLRLMKISSHEIGHMFGITHCLNANCVMNGTNTLSETDFHYARACSLCQRKLNSSIPYNNKKRLLELKGFFEKHHLNSELSLAEKDINLLP</sequence>
<keyword evidence="2" id="KW-0645">Protease</keyword>
<dbReference type="GO" id="GO:0006508">
    <property type="term" value="P:proteolysis"/>
    <property type="evidence" value="ECO:0007669"/>
    <property type="project" value="UniProtKB-KW"/>
</dbReference>
<accession>A0A448B7A0</accession>
<keyword evidence="7" id="KW-1133">Transmembrane helix</keyword>
<evidence type="ECO:0000256" key="1">
    <source>
        <dbReference type="ARBA" id="ARBA00001947"/>
    </source>
</evidence>
<dbReference type="CDD" id="cd11375">
    <property type="entry name" value="Peptidase_M54"/>
    <property type="match status" value="1"/>
</dbReference>
<protein>
    <submittedName>
        <fullName evidence="8">Archaemetzincin-like protein</fullName>
    </submittedName>
</protein>
<dbReference type="AlphaFoldDB" id="A0A448B7A0"/>
<proteinExistence type="predicted"/>
<feature type="transmembrane region" description="Helical" evidence="7">
    <location>
        <begin position="6"/>
        <end position="24"/>
    </location>
</feature>
<keyword evidence="6" id="KW-0482">Metalloprotease</keyword>
<evidence type="ECO:0000256" key="7">
    <source>
        <dbReference type="SAM" id="Phobius"/>
    </source>
</evidence>
<dbReference type="Pfam" id="PF07998">
    <property type="entry name" value="Peptidase_M54"/>
    <property type="match status" value="1"/>
</dbReference>
<comment type="cofactor">
    <cofactor evidence="1">
        <name>Zn(2+)</name>
        <dbReference type="ChEBI" id="CHEBI:29105"/>
    </cofactor>
</comment>
<keyword evidence="3" id="KW-0479">Metal-binding</keyword>
<dbReference type="GO" id="GO:0046872">
    <property type="term" value="F:metal ion binding"/>
    <property type="evidence" value="ECO:0007669"/>
    <property type="project" value="UniProtKB-KW"/>
</dbReference>
<evidence type="ECO:0000256" key="5">
    <source>
        <dbReference type="ARBA" id="ARBA00022833"/>
    </source>
</evidence>
<evidence type="ECO:0000256" key="2">
    <source>
        <dbReference type="ARBA" id="ARBA00022670"/>
    </source>
</evidence>
<dbReference type="RefSeq" id="WP_002983583.1">
    <property type="nucleotide sequence ID" value="NZ_CP068486.1"/>
</dbReference>
<name>A0A448B7A0_CHRGE</name>
<evidence type="ECO:0000313" key="8">
    <source>
        <dbReference type="EMBL" id="VEE10453.1"/>
    </source>
</evidence>
<keyword evidence="7" id="KW-0472">Membrane</keyword>
<reference evidence="8 9" key="1">
    <citation type="submission" date="2018-12" db="EMBL/GenBank/DDBJ databases">
        <authorList>
            <consortium name="Pathogen Informatics"/>
        </authorList>
    </citation>
    <scope>NUCLEOTIDE SEQUENCE [LARGE SCALE GENOMIC DNA]</scope>
    <source>
        <strain evidence="8 9">NCTC11432</strain>
    </source>
</reference>
<dbReference type="GeneID" id="93018899"/>
<dbReference type="PANTHER" id="PTHR15910:SF1">
    <property type="entry name" value="ARCHAEMETZINCIN-2"/>
    <property type="match status" value="1"/>
</dbReference>
<keyword evidence="5" id="KW-0862">Zinc</keyword>
<evidence type="ECO:0000256" key="4">
    <source>
        <dbReference type="ARBA" id="ARBA00022801"/>
    </source>
</evidence>
<dbReference type="PANTHER" id="PTHR15910">
    <property type="entry name" value="ARCHAEMETZINCIN"/>
    <property type="match status" value="1"/>
</dbReference>
<keyword evidence="7" id="KW-0812">Transmembrane</keyword>
<dbReference type="InterPro" id="IPR012962">
    <property type="entry name" value="Pept_M54_archaemetzincn"/>
</dbReference>
<dbReference type="PROSITE" id="PS51257">
    <property type="entry name" value="PROKAR_LIPOPROTEIN"/>
    <property type="match status" value="1"/>
</dbReference>
<evidence type="ECO:0000313" key="9">
    <source>
        <dbReference type="Proteomes" id="UP000279227"/>
    </source>
</evidence>
<dbReference type="SUPFAM" id="SSF55486">
    <property type="entry name" value="Metalloproteases ('zincins'), catalytic domain"/>
    <property type="match status" value="1"/>
</dbReference>
<dbReference type="Proteomes" id="UP000279227">
    <property type="component" value="Chromosome"/>
</dbReference>
<dbReference type="InterPro" id="IPR024079">
    <property type="entry name" value="MetalloPept_cat_dom_sf"/>
</dbReference>
<dbReference type="Gene3D" id="3.40.390.10">
    <property type="entry name" value="Collagenase (Catalytic Domain)"/>
    <property type="match status" value="1"/>
</dbReference>
<dbReference type="STRING" id="525257.HMPREF0204_10919"/>
<dbReference type="EMBL" id="LR134289">
    <property type="protein sequence ID" value="VEE10453.1"/>
    <property type="molecule type" value="Genomic_DNA"/>
</dbReference>
<organism evidence="8 9">
    <name type="scientific">Chryseobacterium gleum</name>
    <name type="common">Flavobacterium gleum</name>
    <dbReference type="NCBI Taxonomy" id="250"/>
    <lineage>
        <taxon>Bacteria</taxon>
        <taxon>Pseudomonadati</taxon>
        <taxon>Bacteroidota</taxon>
        <taxon>Flavobacteriia</taxon>
        <taxon>Flavobacteriales</taxon>
        <taxon>Weeksellaceae</taxon>
        <taxon>Chryseobacterium group</taxon>
        <taxon>Chryseobacterium</taxon>
    </lineage>
</organism>
<dbReference type="OrthoDB" id="9784246at2"/>
<dbReference type="KEGG" id="cgle:NCTC11432_04051"/>
<gene>
    <name evidence="8" type="ORF">NCTC11432_04051</name>
</gene>
<dbReference type="GO" id="GO:0008237">
    <property type="term" value="F:metallopeptidase activity"/>
    <property type="evidence" value="ECO:0007669"/>
    <property type="project" value="UniProtKB-KW"/>
</dbReference>
<evidence type="ECO:0000256" key="3">
    <source>
        <dbReference type="ARBA" id="ARBA00022723"/>
    </source>
</evidence>
<evidence type="ECO:0000256" key="6">
    <source>
        <dbReference type="ARBA" id="ARBA00023049"/>
    </source>
</evidence>
<keyword evidence="4" id="KW-0378">Hydrolase</keyword>